<proteinExistence type="predicted"/>
<evidence type="ECO:0000313" key="3">
    <source>
        <dbReference type="Proteomes" id="UP000203096"/>
    </source>
</evidence>
<dbReference type="GeneID" id="18505895"/>
<dbReference type="InterPro" id="IPR055596">
    <property type="entry name" value="DUF7172"/>
</dbReference>
<keyword evidence="3" id="KW-1185">Reference proteome</keyword>
<evidence type="ECO:0000259" key="1">
    <source>
        <dbReference type="Pfam" id="PF23787"/>
    </source>
</evidence>
<dbReference type="EMBL" id="KJ433976">
    <property type="protein sequence ID" value="AHJ88531.1"/>
    <property type="molecule type" value="Genomic_DNA"/>
</dbReference>
<accession>W8ECP0</accession>
<dbReference type="RefSeq" id="YP_009009231.1">
    <property type="nucleotide sequence ID" value="NC_023600.1"/>
</dbReference>
<gene>
    <name evidence="2" type="ORF">Jolie1_031</name>
</gene>
<feature type="domain" description="DUF7172" evidence="1">
    <location>
        <begin position="1"/>
        <end position="200"/>
    </location>
</feature>
<dbReference type="Pfam" id="PF23787">
    <property type="entry name" value="DUF7172"/>
    <property type="match status" value="1"/>
</dbReference>
<organism evidence="2 3">
    <name type="scientific">Mycobacterium phage Julie1</name>
    <dbReference type="NCBI Taxonomy" id="1463812"/>
    <lineage>
        <taxon>Viruses</taxon>
        <taxon>Duplodnaviria</taxon>
        <taxon>Heunggongvirae</taxon>
        <taxon>Uroviricota</taxon>
        <taxon>Caudoviricetes</taxon>
        <taxon>Bclasvirinae</taxon>
        <taxon>Julieunavirus</taxon>
        <taxon>Julieunavirus julie1</taxon>
    </lineage>
</organism>
<dbReference type="Proteomes" id="UP000203096">
    <property type="component" value="Segment"/>
</dbReference>
<protein>
    <recommendedName>
        <fullName evidence="1">DUF7172 domain-containing protein</fullName>
    </recommendedName>
</protein>
<name>W8ECP0_9CAUD</name>
<reference evidence="2 3" key="1">
    <citation type="journal article" date="2014" name="Genome Announc.">
        <title>Complete genome sequences of nine mycobacteriophages.</title>
        <authorList>
            <person name="Franceschelli J.J."/>
            <person name="Suarez C.A."/>
            <person name="Teran L."/>
            <person name="Raya R.R."/>
            <person name="Morbidoni H.R."/>
        </authorList>
    </citation>
    <scope>NUCLEOTIDE SEQUENCE [LARGE SCALE GENOMIC DNA]</scope>
</reference>
<sequence length="202" mass="22527">MSLKIQTSEYLISDSRGLGIADTWRPRKLTEAFLESTKDGPIKLSPDPVTMIDGDLTWFNNSRDRQRVAIVVNRAPRSVIVQSPSTVVIHDAVSWMIGEEPEADYPSVAMDTFGGRMQIDRSSVDRNAIQFGRFFLDGEGSQTVIDIGLVQPMHSFHFRYIASVQTPGTWVTPGPDADVEPRWEAYARWTRLVALGSPMGSL</sequence>
<evidence type="ECO:0000313" key="2">
    <source>
        <dbReference type="EMBL" id="AHJ88531.1"/>
    </source>
</evidence>
<dbReference type="KEGG" id="vg:18505895"/>